<name>A0ACB9BI25_CICIN</name>
<protein>
    <submittedName>
        <fullName evidence="1">Uncharacterized protein</fullName>
    </submittedName>
</protein>
<gene>
    <name evidence="1" type="ORF">L2E82_32239</name>
</gene>
<evidence type="ECO:0000313" key="1">
    <source>
        <dbReference type="EMBL" id="KAI3721233.1"/>
    </source>
</evidence>
<comment type="caution">
    <text evidence="1">The sequence shown here is derived from an EMBL/GenBank/DDBJ whole genome shotgun (WGS) entry which is preliminary data.</text>
</comment>
<keyword evidence="2" id="KW-1185">Reference proteome</keyword>
<reference evidence="1 2" key="2">
    <citation type="journal article" date="2022" name="Mol. Ecol. Resour.">
        <title>The genomes of chicory, endive, great burdock and yacon provide insights into Asteraceae paleo-polyploidization history and plant inulin production.</title>
        <authorList>
            <person name="Fan W."/>
            <person name="Wang S."/>
            <person name="Wang H."/>
            <person name="Wang A."/>
            <person name="Jiang F."/>
            <person name="Liu H."/>
            <person name="Zhao H."/>
            <person name="Xu D."/>
            <person name="Zhang Y."/>
        </authorList>
    </citation>
    <scope>NUCLEOTIDE SEQUENCE [LARGE SCALE GENOMIC DNA]</scope>
    <source>
        <strain evidence="2">cv. Punajuju</strain>
        <tissue evidence="1">Leaves</tissue>
    </source>
</reference>
<dbReference type="EMBL" id="CM042014">
    <property type="protein sequence ID" value="KAI3721233.1"/>
    <property type="molecule type" value="Genomic_DNA"/>
</dbReference>
<sequence length="301" mass="33303">MYLGFVDLLTCGHWLYTTNQCPTNSESPVLLLITSLQMSVKFPIRMLIIVAVLLINTVCMVAIRCPDCGKTPVPYPFSTTPTCGHQSYKIRCDMGVLKFDAVNSTYPIISISPKNQRLVLGQSHILPKTCVTADLVTGGLQLNSSLPFTITQSNTVIFFNCTDASGTLAYDCTPASTLGYMDPDYYCTYQLTDKSDVYSYGVLLLEILTGQRAIDFCRPTDDVNLAAYIKRLVSEEKLVDAIDPSLKIHATSLEIEAMKALGFLAMSCLEERRENRPSMKEACEEIEYIMGIVATTSEDQS</sequence>
<dbReference type="Proteomes" id="UP001055811">
    <property type="component" value="Linkage Group LG06"/>
</dbReference>
<reference evidence="2" key="1">
    <citation type="journal article" date="2022" name="Mol. Ecol. Resour.">
        <title>The genomes of chicory, endive, great burdock and yacon provide insights into Asteraceae palaeo-polyploidization history and plant inulin production.</title>
        <authorList>
            <person name="Fan W."/>
            <person name="Wang S."/>
            <person name="Wang H."/>
            <person name="Wang A."/>
            <person name="Jiang F."/>
            <person name="Liu H."/>
            <person name="Zhao H."/>
            <person name="Xu D."/>
            <person name="Zhang Y."/>
        </authorList>
    </citation>
    <scope>NUCLEOTIDE SEQUENCE [LARGE SCALE GENOMIC DNA]</scope>
    <source>
        <strain evidence="2">cv. Punajuju</strain>
    </source>
</reference>
<evidence type="ECO:0000313" key="2">
    <source>
        <dbReference type="Proteomes" id="UP001055811"/>
    </source>
</evidence>
<organism evidence="1 2">
    <name type="scientific">Cichorium intybus</name>
    <name type="common">Chicory</name>
    <dbReference type="NCBI Taxonomy" id="13427"/>
    <lineage>
        <taxon>Eukaryota</taxon>
        <taxon>Viridiplantae</taxon>
        <taxon>Streptophyta</taxon>
        <taxon>Embryophyta</taxon>
        <taxon>Tracheophyta</taxon>
        <taxon>Spermatophyta</taxon>
        <taxon>Magnoliopsida</taxon>
        <taxon>eudicotyledons</taxon>
        <taxon>Gunneridae</taxon>
        <taxon>Pentapetalae</taxon>
        <taxon>asterids</taxon>
        <taxon>campanulids</taxon>
        <taxon>Asterales</taxon>
        <taxon>Asteraceae</taxon>
        <taxon>Cichorioideae</taxon>
        <taxon>Cichorieae</taxon>
        <taxon>Cichoriinae</taxon>
        <taxon>Cichorium</taxon>
    </lineage>
</organism>
<proteinExistence type="predicted"/>
<accession>A0ACB9BI25</accession>